<sequence>MWVNRVRSGAITTMKSTPVACRIFSVCGCRIAVGSGLVRAGRRRIRQGESLRYRAHLSADRVVAVSAFVDNCERGPYADDQRQQRQLQEQDLPGDAHTSAGLSFDHRAPPERNEHKLPGPPVCNKNSPRLEVIPITSQISDPKDTP</sequence>
<feature type="compositionally biased region" description="Basic and acidic residues" evidence="1">
    <location>
        <begin position="74"/>
        <end position="83"/>
    </location>
</feature>
<gene>
    <name evidence="2" type="ORF">G9444_1106</name>
</gene>
<feature type="compositionally biased region" description="Basic and acidic residues" evidence="1">
    <location>
        <begin position="104"/>
        <end position="117"/>
    </location>
</feature>
<dbReference type="EMBL" id="CP050124">
    <property type="protein sequence ID" value="QIP38349.1"/>
    <property type="molecule type" value="Genomic_DNA"/>
</dbReference>
<evidence type="ECO:0000313" key="3">
    <source>
        <dbReference type="Proteomes" id="UP000502345"/>
    </source>
</evidence>
<feature type="region of interest" description="Disordered" evidence="1">
    <location>
        <begin position="74"/>
        <end position="146"/>
    </location>
</feature>
<protein>
    <submittedName>
        <fullName evidence="2">Uncharacterized protein</fullName>
    </submittedName>
</protein>
<organism evidence="2 3">
    <name type="scientific">Rhodococcus erythropolis</name>
    <name type="common">Arthrobacter picolinophilus</name>
    <dbReference type="NCBI Taxonomy" id="1833"/>
    <lineage>
        <taxon>Bacteria</taxon>
        <taxon>Bacillati</taxon>
        <taxon>Actinomycetota</taxon>
        <taxon>Actinomycetes</taxon>
        <taxon>Mycobacteriales</taxon>
        <taxon>Nocardiaceae</taxon>
        <taxon>Rhodococcus</taxon>
        <taxon>Rhodococcus erythropolis group</taxon>
    </lineage>
</organism>
<evidence type="ECO:0000313" key="2">
    <source>
        <dbReference type="EMBL" id="QIP38349.1"/>
    </source>
</evidence>
<proteinExistence type="predicted"/>
<accession>A0A6G9CNA5</accession>
<name>A0A6G9CNA5_RHOER</name>
<evidence type="ECO:0000256" key="1">
    <source>
        <dbReference type="SAM" id="MobiDB-lite"/>
    </source>
</evidence>
<dbReference type="AlphaFoldDB" id="A0A6G9CNA5"/>
<reference evidence="2 3" key="1">
    <citation type="submission" date="2020-03" db="EMBL/GenBank/DDBJ databases">
        <title>Screen low temperature-resistant strains for efficient degradation of petroleum hydrocarbons under the low temperature.</title>
        <authorList>
            <person name="Wang Y."/>
            <person name="Chen J."/>
        </authorList>
    </citation>
    <scope>NUCLEOTIDE SEQUENCE [LARGE SCALE GENOMIC DNA]</scope>
    <source>
        <strain evidence="2 3">KB1</strain>
    </source>
</reference>
<dbReference type="Proteomes" id="UP000502345">
    <property type="component" value="Chromosome"/>
</dbReference>